<dbReference type="AlphaFoldDB" id="A0A097KRA3"/>
<dbReference type="GO" id="GO:0009306">
    <property type="term" value="P:protein secretion"/>
    <property type="evidence" value="ECO:0007669"/>
    <property type="project" value="InterPro"/>
</dbReference>
<keyword evidence="13" id="KW-0150">Chloroplast</keyword>
<proteinExistence type="inferred from homology"/>
<gene>
    <name evidence="13" type="primary">ycf47</name>
</gene>
<evidence type="ECO:0000256" key="7">
    <source>
        <dbReference type="ARBA" id="ARBA00022927"/>
    </source>
</evidence>
<evidence type="ECO:0000313" key="13">
    <source>
        <dbReference type="EMBL" id="AIT95715.1"/>
    </source>
</evidence>
<reference evidence="13" key="1">
    <citation type="journal article" date="2014" name="BMC Evol. Biol.">
        <title>Chloroplast phylogenomic analysis resolves deep-level relationships within the green algal class Trebouxiophyceae.</title>
        <authorList>
            <person name="Lemieux C."/>
            <person name="Otis C."/>
            <person name="Turmel M."/>
        </authorList>
    </citation>
    <scope>NUCLEOTIDE SEQUENCE</scope>
</reference>
<evidence type="ECO:0000256" key="5">
    <source>
        <dbReference type="ARBA" id="ARBA00022448"/>
    </source>
</evidence>
<comment type="subcellular location">
    <subcellularLocation>
        <location evidence="1">Membrane</location>
        <topology evidence="1">Multi-pass membrane protein</topology>
    </subcellularLocation>
</comment>
<sequence length="99" mass="11496">MLSDNLLVQCTEILMSDVPYFKFNLQGFFSMFRILQMLVSLLLIVIIIPQTPTENVLLRKALETGYFTSYTEAKDFLNRLTWALVFVFLGLTYVLSIFL</sequence>
<keyword evidence="5" id="KW-0813">Transport</keyword>
<evidence type="ECO:0000256" key="9">
    <source>
        <dbReference type="ARBA" id="ARBA00023010"/>
    </source>
</evidence>
<keyword evidence="9" id="KW-0811">Translocation</keyword>
<dbReference type="GO" id="GO:0016020">
    <property type="term" value="C:membrane"/>
    <property type="evidence" value="ECO:0007669"/>
    <property type="project" value="UniProtKB-SubCell"/>
</dbReference>
<accession>A0A097KRA3</accession>
<dbReference type="InterPro" id="IPR004692">
    <property type="entry name" value="SecG"/>
</dbReference>
<evidence type="ECO:0000256" key="10">
    <source>
        <dbReference type="ARBA" id="ARBA00023136"/>
    </source>
</evidence>
<dbReference type="GeneID" id="22161345"/>
<keyword evidence="8 12" id="KW-1133">Transmembrane helix</keyword>
<dbReference type="NCBIfam" id="TIGR00810">
    <property type="entry name" value="secG"/>
    <property type="match status" value="1"/>
</dbReference>
<evidence type="ECO:0000256" key="1">
    <source>
        <dbReference type="ARBA" id="ARBA00004141"/>
    </source>
</evidence>
<feature type="transmembrane region" description="Helical" evidence="12">
    <location>
        <begin position="28"/>
        <end position="48"/>
    </location>
</feature>
<name>A0A097KRA3_9CHLO</name>
<feature type="transmembrane region" description="Helical" evidence="12">
    <location>
        <begin position="80"/>
        <end position="98"/>
    </location>
</feature>
<evidence type="ECO:0000256" key="6">
    <source>
        <dbReference type="ARBA" id="ARBA00022692"/>
    </source>
</evidence>
<keyword evidence="13" id="KW-0934">Plastid</keyword>
<evidence type="ECO:0000256" key="8">
    <source>
        <dbReference type="ARBA" id="ARBA00022989"/>
    </source>
</evidence>
<dbReference type="Pfam" id="PF03840">
    <property type="entry name" value="SecG"/>
    <property type="match status" value="1"/>
</dbReference>
<comment type="similarity">
    <text evidence="2">Belongs to the SecG family.</text>
</comment>
<comment type="function">
    <text evidence="11">Involved in protein export. Participates in an early event of protein translocation across the chloroplast thylakoid membrane.</text>
</comment>
<dbReference type="EMBL" id="KM462888">
    <property type="protein sequence ID" value="AIT95715.1"/>
    <property type="molecule type" value="Genomic_DNA"/>
</dbReference>
<evidence type="ECO:0000256" key="3">
    <source>
        <dbReference type="ARBA" id="ARBA00013657"/>
    </source>
</evidence>
<dbReference type="GO" id="GO:0015450">
    <property type="term" value="F:protein-transporting ATPase activity"/>
    <property type="evidence" value="ECO:0007669"/>
    <property type="project" value="InterPro"/>
</dbReference>
<evidence type="ECO:0000256" key="2">
    <source>
        <dbReference type="ARBA" id="ARBA00008445"/>
    </source>
</evidence>
<keyword evidence="6 12" id="KW-0812">Transmembrane</keyword>
<keyword evidence="10 12" id="KW-0472">Membrane</keyword>
<organism evidence="13">
    <name type="scientific">Marvania geminata</name>
    <dbReference type="NCBI Taxonomy" id="97105"/>
    <lineage>
        <taxon>Eukaryota</taxon>
        <taxon>Viridiplantae</taxon>
        <taxon>Chlorophyta</taxon>
        <taxon>core chlorophytes</taxon>
        <taxon>Trebouxiophyceae</taxon>
        <taxon>Chlorellales</taxon>
        <taxon>Chlorellaceae</taxon>
        <taxon>Marvania</taxon>
    </lineage>
</organism>
<evidence type="ECO:0000256" key="11">
    <source>
        <dbReference type="ARBA" id="ARBA00025638"/>
    </source>
</evidence>
<dbReference type="RefSeq" id="YP_009106854.1">
    <property type="nucleotide sequence ID" value="NC_025549.1"/>
</dbReference>
<evidence type="ECO:0000256" key="4">
    <source>
        <dbReference type="ARBA" id="ARBA00015435"/>
    </source>
</evidence>
<geneLocation type="chloroplast" evidence="13"/>
<keyword evidence="7" id="KW-0653">Protein transport</keyword>
<evidence type="ECO:0000256" key="12">
    <source>
        <dbReference type="SAM" id="Phobius"/>
    </source>
</evidence>
<protein>
    <recommendedName>
        <fullName evidence="4">Probable protein-export membrane protein SecG</fullName>
    </recommendedName>
    <alternativeName>
        <fullName evidence="3">Probable protein-export membrane protein secG</fullName>
    </alternativeName>
</protein>